<sequence>MVFSKLALASLLALATAAPKDTPTKRQISLPPLIPSIPGVTEPLSSNAPPLPILQLPTPPLPEVPYTPSNIKPKKIGYFWTGSGDNQHADFLASFSLDDDTFGTLLRLVSVPTSGNSPHHLGVSSDGKTLWAGGLLSLLKTQDTGFYFDVSNPYEPKFLKSDRALLASISDDVVAKPDGGFFFTYMGSAVGTSPGRLIETDADYNIIHQWPEDVPGVLSVLDSQFSPHGLAVDYDNGYIYTSDFVIPITVLKPSAGIVGGHSVRLWDLNTRTILNSVQIPNGGGIQDVKLIPGNKEGAAVATAVGLGQIWIIYPKRTDPVSGKPGVAELLFDLGEKARNTVAIFSAITSDGKYMYVTATTANHVYQLDISDLDNVKRLDSDSEVQPIVGPHYLKITPDQKNVVITDYFVQTGDIGILNTPSDYVAQYIDILDDGRLSFNRSINFPQVFSNRGGARPHSTVVFDLTDPANPKYDTGAYPGAP</sequence>
<reference evidence="2" key="1">
    <citation type="journal article" date="2020" name="Stud. Mycol.">
        <title>101 Dothideomycetes genomes: a test case for predicting lifestyles and emergence of pathogens.</title>
        <authorList>
            <person name="Haridas S."/>
            <person name="Albert R."/>
            <person name="Binder M."/>
            <person name="Bloem J."/>
            <person name="Labutti K."/>
            <person name="Salamov A."/>
            <person name="Andreopoulos B."/>
            <person name="Baker S."/>
            <person name="Barry K."/>
            <person name="Bills G."/>
            <person name="Bluhm B."/>
            <person name="Cannon C."/>
            <person name="Castanera R."/>
            <person name="Culley D."/>
            <person name="Daum C."/>
            <person name="Ezra D."/>
            <person name="Gonzalez J."/>
            <person name="Henrissat B."/>
            <person name="Kuo A."/>
            <person name="Liang C."/>
            <person name="Lipzen A."/>
            <person name="Lutzoni F."/>
            <person name="Magnuson J."/>
            <person name="Mondo S."/>
            <person name="Nolan M."/>
            <person name="Ohm R."/>
            <person name="Pangilinan J."/>
            <person name="Park H.-J."/>
            <person name="Ramirez L."/>
            <person name="Alfaro M."/>
            <person name="Sun H."/>
            <person name="Tritt A."/>
            <person name="Yoshinaga Y."/>
            <person name="Zwiers L.-H."/>
            <person name="Turgeon B."/>
            <person name="Goodwin S."/>
            <person name="Spatafora J."/>
            <person name="Crous P."/>
            <person name="Grigoriev I."/>
        </authorList>
    </citation>
    <scope>NUCLEOTIDE SEQUENCE</scope>
    <source>
        <strain evidence="2">ATCC 36951</strain>
    </source>
</reference>
<dbReference type="RefSeq" id="XP_033659908.1">
    <property type="nucleotide sequence ID" value="XM_033809981.1"/>
</dbReference>
<dbReference type="AlphaFoldDB" id="A0A6A6BZN3"/>
<dbReference type="GeneID" id="54563253"/>
<organism evidence="2 3">
    <name type="scientific">Zasmidium cellare ATCC 36951</name>
    <dbReference type="NCBI Taxonomy" id="1080233"/>
    <lineage>
        <taxon>Eukaryota</taxon>
        <taxon>Fungi</taxon>
        <taxon>Dikarya</taxon>
        <taxon>Ascomycota</taxon>
        <taxon>Pezizomycotina</taxon>
        <taxon>Dothideomycetes</taxon>
        <taxon>Dothideomycetidae</taxon>
        <taxon>Mycosphaerellales</taxon>
        <taxon>Mycosphaerellaceae</taxon>
        <taxon>Zasmidium</taxon>
    </lineage>
</organism>
<dbReference type="PANTHER" id="PTHR47197">
    <property type="entry name" value="PROTEIN NIRF"/>
    <property type="match status" value="1"/>
</dbReference>
<dbReference type="Proteomes" id="UP000799537">
    <property type="component" value="Unassembled WGS sequence"/>
</dbReference>
<dbReference type="OrthoDB" id="10033702at2759"/>
<feature type="chain" id="PRO_5025596073" evidence="1">
    <location>
        <begin position="18"/>
        <end position="481"/>
    </location>
</feature>
<feature type="signal peptide" evidence="1">
    <location>
        <begin position="1"/>
        <end position="17"/>
    </location>
</feature>
<evidence type="ECO:0000313" key="2">
    <source>
        <dbReference type="EMBL" id="KAF2159019.1"/>
    </source>
</evidence>
<name>A0A6A6BZN3_ZASCE</name>
<keyword evidence="3" id="KW-1185">Reference proteome</keyword>
<dbReference type="Gene3D" id="2.130.10.10">
    <property type="entry name" value="YVTN repeat-like/Quinoprotein amine dehydrogenase"/>
    <property type="match status" value="1"/>
</dbReference>
<accession>A0A6A6BZN3</accession>
<evidence type="ECO:0000256" key="1">
    <source>
        <dbReference type="SAM" id="SignalP"/>
    </source>
</evidence>
<dbReference type="EMBL" id="ML993644">
    <property type="protein sequence ID" value="KAF2159019.1"/>
    <property type="molecule type" value="Genomic_DNA"/>
</dbReference>
<dbReference type="InterPro" id="IPR051200">
    <property type="entry name" value="Host-pathogen_enzymatic-act"/>
</dbReference>
<dbReference type="PANTHER" id="PTHR47197:SF3">
    <property type="entry name" value="DIHYDRO-HEME D1 DEHYDROGENASE"/>
    <property type="match status" value="1"/>
</dbReference>
<protein>
    <submittedName>
        <fullName evidence="2">Uncharacterized protein</fullName>
    </submittedName>
</protein>
<keyword evidence="1" id="KW-0732">Signal</keyword>
<dbReference type="InterPro" id="IPR015943">
    <property type="entry name" value="WD40/YVTN_repeat-like_dom_sf"/>
</dbReference>
<proteinExistence type="predicted"/>
<dbReference type="SUPFAM" id="SSF101908">
    <property type="entry name" value="Putative isomerase YbhE"/>
    <property type="match status" value="1"/>
</dbReference>
<gene>
    <name evidence="2" type="ORF">M409DRAFT_30554</name>
</gene>
<evidence type="ECO:0000313" key="3">
    <source>
        <dbReference type="Proteomes" id="UP000799537"/>
    </source>
</evidence>